<evidence type="ECO:0000256" key="1">
    <source>
        <dbReference type="SAM" id="MobiDB-lite"/>
    </source>
</evidence>
<evidence type="ECO:0000313" key="2">
    <source>
        <dbReference type="EMBL" id="GGU90936.1"/>
    </source>
</evidence>
<reference evidence="3" key="1">
    <citation type="journal article" date="2019" name="Int. J. Syst. Evol. Microbiol.">
        <title>The Global Catalogue of Microorganisms (GCM) 10K type strain sequencing project: providing services to taxonomists for standard genome sequencing and annotation.</title>
        <authorList>
            <consortium name="The Broad Institute Genomics Platform"/>
            <consortium name="The Broad Institute Genome Sequencing Center for Infectious Disease"/>
            <person name="Wu L."/>
            <person name="Ma J."/>
        </authorList>
    </citation>
    <scope>NUCLEOTIDE SEQUENCE [LARGE SCALE GENOMIC DNA]</scope>
    <source>
        <strain evidence="3">JCM 3399</strain>
    </source>
</reference>
<dbReference type="EMBL" id="BMRP01000037">
    <property type="protein sequence ID" value="GGU90936.1"/>
    <property type="molecule type" value="Genomic_DNA"/>
</dbReference>
<name>A0ABQ2VJU8_9ACTN</name>
<protein>
    <submittedName>
        <fullName evidence="2">Uncharacterized protein</fullName>
    </submittedName>
</protein>
<evidence type="ECO:0000313" key="3">
    <source>
        <dbReference type="Proteomes" id="UP000654471"/>
    </source>
</evidence>
<gene>
    <name evidence="2" type="ORF">GCM10010211_66940</name>
</gene>
<dbReference type="RefSeq" id="WP_189306528.1">
    <property type="nucleotide sequence ID" value="NZ_BMRP01000037.1"/>
</dbReference>
<organism evidence="2 3">
    <name type="scientific">Streptomyces albospinus</name>
    <dbReference type="NCBI Taxonomy" id="285515"/>
    <lineage>
        <taxon>Bacteria</taxon>
        <taxon>Bacillati</taxon>
        <taxon>Actinomycetota</taxon>
        <taxon>Actinomycetes</taxon>
        <taxon>Kitasatosporales</taxon>
        <taxon>Streptomycetaceae</taxon>
        <taxon>Streptomyces</taxon>
    </lineage>
</organism>
<proteinExistence type="predicted"/>
<sequence length="48" mass="5012">MTTAFGPMDLAGLPLADRIVMAPMTLPDRSSSYGGDDTGYVDHPALAD</sequence>
<keyword evidence="3" id="KW-1185">Reference proteome</keyword>
<accession>A0ABQ2VJU8</accession>
<feature type="region of interest" description="Disordered" evidence="1">
    <location>
        <begin position="26"/>
        <end position="48"/>
    </location>
</feature>
<dbReference type="Proteomes" id="UP000654471">
    <property type="component" value="Unassembled WGS sequence"/>
</dbReference>
<comment type="caution">
    <text evidence="2">The sequence shown here is derived from an EMBL/GenBank/DDBJ whole genome shotgun (WGS) entry which is preliminary data.</text>
</comment>